<dbReference type="Pfam" id="PF07690">
    <property type="entry name" value="MFS_1"/>
    <property type="match status" value="1"/>
</dbReference>
<feature type="transmembrane region" description="Helical" evidence="6">
    <location>
        <begin position="20"/>
        <end position="37"/>
    </location>
</feature>
<feature type="transmembrane region" description="Helical" evidence="6">
    <location>
        <begin position="282"/>
        <end position="306"/>
    </location>
</feature>
<evidence type="ECO:0000313" key="8">
    <source>
        <dbReference type="EMBL" id="RUS32820.1"/>
    </source>
</evidence>
<proteinExistence type="predicted"/>
<dbReference type="EMBL" id="RBNJ01001741">
    <property type="protein sequence ID" value="RUS32820.1"/>
    <property type="molecule type" value="Genomic_DNA"/>
</dbReference>
<protein>
    <submittedName>
        <fullName evidence="8">Major facilitator superfamily domain-containing protein</fullName>
    </submittedName>
</protein>
<evidence type="ECO:0000256" key="4">
    <source>
        <dbReference type="ARBA" id="ARBA00022989"/>
    </source>
</evidence>
<keyword evidence="5 6" id="KW-0472">Membrane</keyword>
<feature type="transmembrane region" description="Helical" evidence="6">
    <location>
        <begin position="60"/>
        <end position="83"/>
    </location>
</feature>
<dbReference type="GO" id="GO:0022857">
    <property type="term" value="F:transmembrane transporter activity"/>
    <property type="evidence" value="ECO:0007669"/>
    <property type="project" value="InterPro"/>
</dbReference>
<evidence type="ECO:0000256" key="1">
    <source>
        <dbReference type="ARBA" id="ARBA00004141"/>
    </source>
</evidence>
<dbReference type="GO" id="GO:0016020">
    <property type="term" value="C:membrane"/>
    <property type="evidence" value="ECO:0007669"/>
    <property type="project" value="UniProtKB-SubCell"/>
</dbReference>
<sequence length="457" mass="51119">MADTSIENREEFERQLVRKIDLRLLPILLIMYILNHMDRTKINIARIAGMEADLHLDGNAYNWSLSIFFFGYIILEVPSNLLLAKTRPSLYIPSIMFIWACISMAMAAVQNFEGLMAARFFLGRCVAEAGFFPGCLFLLSSWYKKHELAIRTAIFYCGSLISGAFGGLLAFGITDGLSHSPGGLAPWRWLFLIEGLATVIVAIIAVFILPDFPSTTKWLTDEERNFATARLLEGRVAVEHKSEWSFRSIIAVLKDWHIYLLVYMNVTAGTISYFMPTLVKNLGYISTTAQLMTAPPYLFAVVCALINAIHSDRKKERMWHIVVPMTVAMIGFILNATVTNSSVLYFAIFLCAAGIWSAVPTILSWTQNIISEPDEKRAVAISTLNMIGNLSSVYGAQLYPSSDGPRYIPGHSANAVFCAFAVILAFTLQFLQREAAKKLEDPEMRDENVNDRMDVKG</sequence>
<evidence type="ECO:0000256" key="3">
    <source>
        <dbReference type="ARBA" id="ARBA00022692"/>
    </source>
</evidence>
<evidence type="ECO:0000256" key="2">
    <source>
        <dbReference type="ARBA" id="ARBA00022448"/>
    </source>
</evidence>
<feature type="transmembrane region" description="Helical" evidence="6">
    <location>
        <begin position="318"/>
        <end position="338"/>
    </location>
</feature>
<dbReference type="AlphaFoldDB" id="A0A433QSQ8"/>
<dbReference type="PANTHER" id="PTHR43791">
    <property type="entry name" value="PERMEASE-RELATED"/>
    <property type="match status" value="1"/>
</dbReference>
<dbReference type="FunFam" id="1.20.1250.20:FF:000013">
    <property type="entry name" value="MFS general substrate transporter"/>
    <property type="match status" value="1"/>
</dbReference>
<feature type="domain" description="Major facilitator superfamily (MFS) profile" evidence="7">
    <location>
        <begin position="24"/>
        <end position="436"/>
    </location>
</feature>
<keyword evidence="3 6" id="KW-0812">Transmembrane</keyword>
<name>A0A433QSQ8_9FUNG</name>
<comment type="subcellular location">
    <subcellularLocation>
        <location evidence="1">Membrane</location>
        <topology evidence="1">Multi-pass membrane protein</topology>
    </subcellularLocation>
</comment>
<evidence type="ECO:0000256" key="6">
    <source>
        <dbReference type="SAM" id="Phobius"/>
    </source>
</evidence>
<keyword evidence="9" id="KW-1185">Reference proteome</keyword>
<dbReference type="InterPro" id="IPR036259">
    <property type="entry name" value="MFS_trans_sf"/>
</dbReference>
<feature type="transmembrane region" description="Helical" evidence="6">
    <location>
        <begin position="411"/>
        <end position="431"/>
    </location>
</feature>
<dbReference type="InterPro" id="IPR020846">
    <property type="entry name" value="MFS_dom"/>
</dbReference>
<feature type="transmembrane region" description="Helical" evidence="6">
    <location>
        <begin position="256"/>
        <end position="276"/>
    </location>
</feature>
<dbReference type="PANTHER" id="PTHR43791:SF92">
    <property type="entry name" value="AGL026WP"/>
    <property type="match status" value="1"/>
</dbReference>
<feature type="transmembrane region" description="Helical" evidence="6">
    <location>
        <begin position="153"/>
        <end position="174"/>
    </location>
</feature>
<dbReference type="Gene3D" id="1.20.1250.20">
    <property type="entry name" value="MFS general substrate transporter like domains"/>
    <property type="match status" value="2"/>
</dbReference>
<dbReference type="SUPFAM" id="SSF103473">
    <property type="entry name" value="MFS general substrate transporter"/>
    <property type="match status" value="1"/>
</dbReference>
<gene>
    <name evidence="8" type="ORF">BC938DRAFT_474158</name>
</gene>
<evidence type="ECO:0000313" key="9">
    <source>
        <dbReference type="Proteomes" id="UP000274822"/>
    </source>
</evidence>
<organism evidence="8 9">
    <name type="scientific">Jimgerdemannia flammicorona</name>
    <dbReference type="NCBI Taxonomy" id="994334"/>
    <lineage>
        <taxon>Eukaryota</taxon>
        <taxon>Fungi</taxon>
        <taxon>Fungi incertae sedis</taxon>
        <taxon>Mucoromycota</taxon>
        <taxon>Mucoromycotina</taxon>
        <taxon>Endogonomycetes</taxon>
        <taxon>Endogonales</taxon>
        <taxon>Endogonaceae</taxon>
        <taxon>Jimgerdemannia</taxon>
    </lineage>
</organism>
<keyword evidence="2" id="KW-0813">Transport</keyword>
<feature type="transmembrane region" description="Helical" evidence="6">
    <location>
        <begin position="90"/>
        <end position="109"/>
    </location>
</feature>
<reference evidence="8 9" key="1">
    <citation type="journal article" date="2018" name="New Phytol.">
        <title>Phylogenomics of Endogonaceae and evolution of mycorrhizas within Mucoromycota.</title>
        <authorList>
            <person name="Chang Y."/>
            <person name="Desiro A."/>
            <person name="Na H."/>
            <person name="Sandor L."/>
            <person name="Lipzen A."/>
            <person name="Clum A."/>
            <person name="Barry K."/>
            <person name="Grigoriev I.V."/>
            <person name="Martin F.M."/>
            <person name="Stajich J.E."/>
            <person name="Smith M.E."/>
            <person name="Bonito G."/>
            <person name="Spatafora J.W."/>
        </authorList>
    </citation>
    <scope>NUCLEOTIDE SEQUENCE [LARGE SCALE GENOMIC DNA]</scope>
    <source>
        <strain evidence="8 9">AD002</strain>
    </source>
</reference>
<dbReference type="Proteomes" id="UP000274822">
    <property type="component" value="Unassembled WGS sequence"/>
</dbReference>
<feature type="transmembrane region" description="Helical" evidence="6">
    <location>
        <begin position="344"/>
        <end position="366"/>
    </location>
</feature>
<dbReference type="InterPro" id="IPR011701">
    <property type="entry name" value="MFS"/>
</dbReference>
<keyword evidence="4 6" id="KW-1133">Transmembrane helix</keyword>
<feature type="transmembrane region" description="Helical" evidence="6">
    <location>
        <begin position="378"/>
        <end position="399"/>
    </location>
</feature>
<dbReference type="FunFam" id="1.20.1250.20:FF:000057">
    <property type="entry name" value="MFS general substrate transporter"/>
    <property type="match status" value="1"/>
</dbReference>
<comment type="caution">
    <text evidence="8">The sequence shown here is derived from an EMBL/GenBank/DDBJ whole genome shotgun (WGS) entry which is preliminary data.</text>
</comment>
<feature type="transmembrane region" description="Helical" evidence="6">
    <location>
        <begin position="186"/>
        <end position="209"/>
    </location>
</feature>
<accession>A0A433QSQ8</accession>
<dbReference type="PROSITE" id="PS50850">
    <property type="entry name" value="MFS"/>
    <property type="match status" value="1"/>
</dbReference>
<feature type="transmembrane region" description="Helical" evidence="6">
    <location>
        <begin position="121"/>
        <end position="141"/>
    </location>
</feature>
<evidence type="ECO:0000259" key="7">
    <source>
        <dbReference type="PROSITE" id="PS50850"/>
    </source>
</evidence>
<evidence type="ECO:0000256" key="5">
    <source>
        <dbReference type="ARBA" id="ARBA00023136"/>
    </source>
</evidence>